<evidence type="ECO:0000256" key="2">
    <source>
        <dbReference type="ARBA" id="ARBA00022679"/>
    </source>
</evidence>
<dbReference type="GO" id="GO:0046854">
    <property type="term" value="P:phosphatidylinositol phosphate biosynthetic process"/>
    <property type="evidence" value="ECO:0007669"/>
    <property type="project" value="TreeGrafter"/>
</dbReference>
<dbReference type="SUPFAM" id="SSF56104">
    <property type="entry name" value="SAICAR synthase-like"/>
    <property type="match status" value="1"/>
</dbReference>
<evidence type="ECO:0000313" key="6">
    <source>
        <dbReference type="Proteomes" id="UP000230750"/>
    </source>
</evidence>
<name>A0A2G8KYY2_STIJA</name>
<evidence type="ECO:0000256" key="3">
    <source>
        <dbReference type="ARBA" id="ARBA00022777"/>
    </source>
</evidence>
<reference evidence="5 6" key="1">
    <citation type="journal article" date="2017" name="PLoS Biol.">
        <title>The sea cucumber genome provides insights into morphological evolution and visceral regeneration.</title>
        <authorList>
            <person name="Zhang X."/>
            <person name="Sun L."/>
            <person name="Yuan J."/>
            <person name="Sun Y."/>
            <person name="Gao Y."/>
            <person name="Zhang L."/>
            <person name="Li S."/>
            <person name="Dai H."/>
            <person name="Hamel J.F."/>
            <person name="Liu C."/>
            <person name="Yu Y."/>
            <person name="Liu S."/>
            <person name="Lin W."/>
            <person name="Guo K."/>
            <person name="Jin S."/>
            <person name="Xu P."/>
            <person name="Storey K.B."/>
            <person name="Huan P."/>
            <person name="Zhang T."/>
            <person name="Zhou Y."/>
            <person name="Zhang J."/>
            <person name="Lin C."/>
            <person name="Li X."/>
            <person name="Xing L."/>
            <person name="Huo D."/>
            <person name="Sun M."/>
            <person name="Wang L."/>
            <person name="Mercier A."/>
            <person name="Li F."/>
            <person name="Yang H."/>
            <person name="Xiang J."/>
        </authorList>
    </citation>
    <scope>NUCLEOTIDE SEQUENCE [LARGE SCALE GENOMIC DNA]</scope>
    <source>
        <strain evidence="5">Shaxun</strain>
        <tissue evidence="5">Muscle</tissue>
    </source>
</reference>
<dbReference type="EMBL" id="MRZV01000295">
    <property type="protein sequence ID" value="PIK53226.1"/>
    <property type="molecule type" value="Genomic_DNA"/>
</dbReference>
<gene>
    <name evidence="5" type="ORF">BSL78_09865</name>
</gene>
<evidence type="ECO:0000256" key="4">
    <source>
        <dbReference type="RuleBase" id="RU363090"/>
    </source>
</evidence>
<dbReference type="Proteomes" id="UP000230750">
    <property type="component" value="Unassembled WGS sequence"/>
</dbReference>
<sequence length="477" mass="53290">MGWQGKPRAMSKDEDGDWICLHPYNHQVGGHSGVCLLDKTTVCKPLVQEEYGIYETMSPALKLFVPKLKGCIDVKICKDTDDNVFLFTLAKKNKNGTLNNDIICEDCRRPSRNPQKAIDGSSSEIQQKVTISNGNNNSTCAFHTTSSNLRKADENYEVADNICEALNNPWSLRCWKRQLWTFEQKGVTQNCRYILLENLASKFKRPSILDLKIGTRGYGDDVTEEKRLAHLAKAKLSTAGTLGVRIGGMQVYQVDKDSYRRLTKHYGKSISDYDTLLGTIEEFFHDGNSIRKSILSKFIKRLKTLINVITNEEGCRFFGCSLLILYEGDLSQRLRTSSQDGETSDVGDSCLPSVVPSSAQHFSTNVVSQREKEVSCGNVDTAEGSSEAVPQKKPRLSDSSIQFIEKDSAVSVNENKGSTINAQSPSSVSDLVLKVIDFPHVVYQNELTSTIYEGPDQDFLFGLNNLRQILDKIHDKV</sequence>
<accession>A0A2G8KYY2</accession>
<dbReference type="AlphaFoldDB" id="A0A2G8KYY2"/>
<evidence type="ECO:0000313" key="5">
    <source>
        <dbReference type="EMBL" id="PIK53226.1"/>
    </source>
</evidence>
<dbReference type="InterPro" id="IPR038286">
    <property type="entry name" value="IPK_sf"/>
</dbReference>
<dbReference type="InterPro" id="IPR005522">
    <property type="entry name" value="IPK"/>
</dbReference>
<dbReference type="Pfam" id="PF03770">
    <property type="entry name" value="IPK"/>
    <property type="match status" value="1"/>
</dbReference>
<protein>
    <recommendedName>
        <fullName evidence="4">Kinase</fullName>
        <ecNumber evidence="4">2.7.-.-</ecNumber>
    </recommendedName>
</protein>
<dbReference type="OrthoDB" id="2573163at2759"/>
<dbReference type="GO" id="GO:0005737">
    <property type="term" value="C:cytoplasm"/>
    <property type="evidence" value="ECO:0007669"/>
    <property type="project" value="TreeGrafter"/>
</dbReference>
<dbReference type="PANTHER" id="PTHR12400:SF21">
    <property type="entry name" value="KINASE"/>
    <property type="match status" value="1"/>
</dbReference>
<dbReference type="STRING" id="307972.A0A2G8KYY2"/>
<proteinExistence type="inferred from homology"/>
<dbReference type="GO" id="GO:0000828">
    <property type="term" value="F:inositol hexakisphosphate kinase activity"/>
    <property type="evidence" value="ECO:0007669"/>
    <property type="project" value="TreeGrafter"/>
</dbReference>
<comment type="similarity">
    <text evidence="1 4">Belongs to the inositol phosphokinase (IPK) family.</text>
</comment>
<keyword evidence="6" id="KW-1185">Reference proteome</keyword>
<evidence type="ECO:0000256" key="1">
    <source>
        <dbReference type="ARBA" id="ARBA00007374"/>
    </source>
</evidence>
<comment type="caution">
    <text evidence="5">The sequence shown here is derived from an EMBL/GenBank/DDBJ whole genome shotgun (WGS) entry which is preliminary data.</text>
</comment>
<dbReference type="GO" id="GO:0032958">
    <property type="term" value="P:inositol phosphate biosynthetic process"/>
    <property type="evidence" value="ECO:0007669"/>
    <property type="project" value="InterPro"/>
</dbReference>
<dbReference type="Gene3D" id="3.30.470.160">
    <property type="entry name" value="Inositol polyphosphate kinase"/>
    <property type="match status" value="1"/>
</dbReference>
<organism evidence="5 6">
    <name type="scientific">Stichopus japonicus</name>
    <name type="common">Sea cucumber</name>
    <dbReference type="NCBI Taxonomy" id="307972"/>
    <lineage>
        <taxon>Eukaryota</taxon>
        <taxon>Metazoa</taxon>
        <taxon>Echinodermata</taxon>
        <taxon>Eleutherozoa</taxon>
        <taxon>Echinozoa</taxon>
        <taxon>Holothuroidea</taxon>
        <taxon>Aspidochirotacea</taxon>
        <taxon>Aspidochirotida</taxon>
        <taxon>Stichopodidae</taxon>
        <taxon>Apostichopus</taxon>
    </lineage>
</organism>
<keyword evidence="2 4" id="KW-0808">Transferase</keyword>
<keyword evidence="3 4" id="KW-0418">Kinase</keyword>
<dbReference type="GO" id="GO:0005634">
    <property type="term" value="C:nucleus"/>
    <property type="evidence" value="ECO:0007669"/>
    <property type="project" value="TreeGrafter"/>
</dbReference>
<dbReference type="EC" id="2.7.-.-" evidence="4"/>
<dbReference type="PANTHER" id="PTHR12400">
    <property type="entry name" value="INOSITOL POLYPHOSPHATE KINASE"/>
    <property type="match status" value="1"/>
</dbReference>